<evidence type="ECO:0000256" key="4">
    <source>
        <dbReference type="ARBA" id="ARBA00022737"/>
    </source>
</evidence>
<dbReference type="Proteomes" id="UP000438699">
    <property type="component" value="Unassembled WGS sequence"/>
</dbReference>
<dbReference type="EC" id="2.3.1.191" evidence="7"/>
<comment type="similarity">
    <text evidence="7">Belongs to the transferase hexapeptide repeat family. LpxD subfamily.</text>
</comment>
<evidence type="ECO:0000313" key="9">
    <source>
        <dbReference type="EMBL" id="KAB1443682.1"/>
    </source>
</evidence>
<dbReference type="Gene3D" id="2.160.10.10">
    <property type="entry name" value="Hexapeptide repeat proteins"/>
    <property type="match status" value="1"/>
</dbReference>
<dbReference type="UniPathway" id="UPA00973"/>
<dbReference type="RefSeq" id="WP_151150055.1">
    <property type="nucleotide sequence ID" value="NZ_WAIE01000001.1"/>
</dbReference>
<evidence type="ECO:0000256" key="6">
    <source>
        <dbReference type="ARBA" id="ARBA00023315"/>
    </source>
</evidence>
<evidence type="ECO:0000256" key="5">
    <source>
        <dbReference type="ARBA" id="ARBA00023098"/>
    </source>
</evidence>
<feature type="active site" description="Proton acceptor" evidence="7">
    <location>
        <position position="236"/>
    </location>
</feature>
<evidence type="ECO:0000313" key="10">
    <source>
        <dbReference type="Proteomes" id="UP000438699"/>
    </source>
</evidence>
<dbReference type="Pfam" id="PF00132">
    <property type="entry name" value="Hexapep"/>
    <property type="match status" value="2"/>
</dbReference>
<dbReference type="InterPro" id="IPR001451">
    <property type="entry name" value="Hexapep"/>
</dbReference>
<dbReference type="NCBIfam" id="NF002060">
    <property type="entry name" value="PRK00892.1"/>
    <property type="match status" value="1"/>
</dbReference>
<comment type="pathway">
    <text evidence="7">Bacterial outer membrane biogenesis; LPS lipid A biosynthesis.</text>
</comment>
<dbReference type="PANTHER" id="PTHR43378:SF2">
    <property type="entry name" value="UDP-3-O-ACYLGLUCOSAMINE N-ACYLTRANSFERASE 1, MITOCHONDRIAL-RELATED"/>
    <property type="match status" value="1"/>
</dbReference>
<dbReference type="Gene3D" id="3.40.1390.10">
    <property type="entry name" value="MurE/MurF, N-terminal domain"/>
    <property type="match status" value="1"/>
</dbReference>
<keyword evidence="3 7" id="KW-0808">Transferase</keyword>
<comment type="catalytic activity">
    <reaction evidence="7">
        <text>a UDP-3-O-[(3R)-3-hydroxyacyl]-alpha-D-glucosamine + a (3R)-hydroxyacyl-[ACP] = a UDP-2-N,3-O-bis[(3R)-3-hydroxyacyl]-alpha-D-glucosamine + holo-[ACP] + H(+)</text>
        <dbReference type="Rhea" id="RHEA:53836"/>
        <dbReference type="Rhea" id="RHEA-COMP:9685"/>
        <dbReference type="Rhea" id="RHEA-COMP:9945"/>
        <dbReference type="ChEBI" id="CHEBI:15378"/>
        <dbReference type="ChEBI" id="CHEBI:64479"/>
        <dbReference type="ChEBI" id="CHEBI:78827"/>
        <dbReference type="ChEBI" id="CHEBI:137740"/>
        <dbReference type="ChEBI" id="CHEBI:137748"/>
        <dbReference type="EC" id="2.3.1.191"/>
    </reaction>
</comment>
<proteinExistence type="inferred from homology"/>
<dbReference type="PROSITE" id="PS00101">
    <property type="entry name" value="HEXAPEP_TRANSFERASES"/>
    <property type="match status" value="1"/>
</dbReference>
<feature type="domain" description="UDP-3-O-[3-hydroxymyristoyl] glucosamine N-acyltransferase non-repeat region" evidence="8">
    <location>
        <begin position="21"/>
        <end position="86"/>
    </location>
</feature>
<dbReference type="OrthoDB" id="9784739at2"/>
<evidence type="ECO:0000259" key="8">
    <source>
        <dbReference type="Pfam" id="PF04613"/>
    </source>
</evidence>
<comment type="subunit">
    <text evidence="7">Homotrimer.</text>
</comment>
<dbReference type="Pfam" id="PF04613">
    <property type="entry name" value="LpxD"/>
    <property type="match status" value="1"/>
</dbReference>
<accession>A0A6N6N674</accession>
<keyword evidence="10" id="KW-1185">Reference proteome</keyword>
<dbReference type="InterPro" id="IPR020573">
    <property type="entry name" value="UDP_GlcNAc_AcTrfase_non-rep"/>
</dbReference>
<protein>
    <recommendedName>
        <fullName evidence="7">UDP-3-O-acylglucosamine N-acyltransferase</fullName>
        <ecNumber evidence="7">2.3.1.191</ecNumber>
    </recommendedName>
</protein>
<evidence type="ECO:0000256" key="1">
    <source>
        <dbReference type="ARBA" id="ARBA00022516"/>
    </source>
</evidence>
<dbReference type="GO" id="GO:0103118">
    <property type="term" value="F:UDP-3-O-[(3R)-3-hydroxyacyl]-glucosamine N-acyltransferase activity"/>
    <property type="evidence" value="ECO:0007669"/>
    <property type="project" value="UniProtKB-EC"/>
</dbReference>
<reference evidence="9 10" key="1">
    <citation type="journal article" date="2017" name="Int. J. Syst. Evol. Microbiol.">
        <title>Desulfovibrio senegalensis sp. nov., a mesophilic sulfate reducer isolated from marine sediment.</title>
        <authorList>
            <person name="Thioye A."/>
            <person name="Gam Z.B.A."/>
            <person name="Mbengue M."/>
            <person name="Cayol J.L."/>
            <person name="Joseph-Bartoli M."/>
            <person name="Toure-Kane C."/>
            <person name="Labat M."/>
        </authorList>
    </citation>
    <scope>NUCLEOTIDE SEQUENCE [LARGE SCALE GENOMIC DNA]</scope>
    <source>
        <strain evidence="9 10">DSM 101509</strain>
    </source>
</reference>
<sequence>MTLSLSSIAEQLGLEFTGEDKQITGVNTLEKAGPGDVSFLVNPKYARLLETTSAGAVLTGPDYADRVQSALISSNVYLDLAKIVKLFEVPQGRMSGTSELSCVHESADIAESATVYPFAFIGENARIGEDTVIFPGCYVGESTVIGRECIVYPNAVLMGGCELGDNSIIQPGAVIGADGFGYAQTPFGHMKIPQIGKVCLGDNVEIGANTAVDRAALDVTSIGPGTKIDNLVQVGHNVQMGKHCLVVGQVGIGGSTTIGDNVVLGGQAGIADNVTIGSNVKVGGQAGISNRLDDGSVVSGSPSMPYSTYLKAMGVCAPKLPDLFKKVKKLEKRLATLEEAQGDDHDKT</sequence>
<keyword evidence="5 7" id="KW-0443">Lipid metabolism</keyword>
<dbReference type="PANTHER" id="PTHR43378">
    <property type="entry name" value="UDP-3-O-ACYLGLUCOSAMINE N-ACYLTRANSFERASE"/>
    <property type="match status" value="1"/>
</dbReference>
<name>A0A6N6N674_9BACT</name>
<keyword evidence="6 7" id="KW-0012">Acyltransferase</keyword>
<dbReference type="CDD" id="cd03352">
    <property type="entry name" value="LbH_LpxD"/>
    <property type="match status" value="1"/>
</dbReference>
<dbReference type="GO" id="GO:0016020">
    <property type="term" value="C:membrane"/>
    <property type="evidence" value="ECO:0007669"/>
    <property type="project" value="GOC"/>
</dbReference>
<dbReference type="HAMAP" id="MF_00523">
    <property type="entry name" value="LpxD"/>
    <property type="match status" value="1"/>
</dbReference>
<dbReference type="EMBL" id="WAIE01000001">
    <property type="protein sequence ID" value="KAB1443682.1"/>
    <property type="molecule type" value="Genomic_DNA"/>
</dbReference>
<evidence type="ECO:0000256" key="3">
    <source>
        <dbReference type="ARBA" id="ARBA00022679"/>
    </source>
</evidence>
<dbReference type="InterPro" id="IPR018357">
    <property type="entry name" value="Hexapep_transf_CS"/>
</dbReference>
<dbReference type="SUPFAM" id="SSF51161">
    <property type="entry name" value="Trimeric LpxA-like enzymes"/>
    <property type="match status" value="1"/>
</dbReference>
<dbReference type="GO" id="GO:0009245">
    <property type="term" value="P:lipid A biosynthetic process"/>
    <property type="evidence" value="ECO:0007669"/>
    <property type="project" value="UniProtKB-UniRule"/>
</dbReference>
<dbReference type="AlphaFoldDB" id="A0A6N6N674"/>
<keyword evidence="1 7" id="KW-0444">Lipid biosynthesis</keyword>
<evidence type="ECO:0000256" key="2">
    <source>
        <dbReference type="ARBA" id="ARBA00022556"/>
    </source>
</evidence>
<evidence type="ECO:0000256" key="7">
    <source>
        <dbReference type="HAMAP-Rule" id="MF_00523"/>
    </source>
</evidence>
<gene>
    <name evidence="7 9" type="primary">lpxD</name>
    <name evidence="9" type="ORF">F8A88_05450</name>
</gene>
<organism evidence="9 10">
    <name type="scientific">Pseudodesulfovibrio senegalensis</name>
    <dbReference type="NCBI Taxonomy" id="1721087"/>
    <lineage>
        <taxon>Bacteria</taxon>
        <taxon>Pseudomonadati</taxon>
        <taxon>Thermodesulfobacteriota</taxon>
        <taxon>Desulfovibrionia</taxon>
        <taxon>Desulfovibrionales</taxon>
        <taxon>Desulfovibrionaceae</taxon>
    </lineage>
</organism>
<dbReference type="InterPro" id="IPR011004">
    <property type="entry name" value="Trimer_LpxA-like_sf"/>
</dbReference>
<comment type="function">
    <text evidence="7">Catalyzes the N-acylation of UDP-3-O-acylglucosamine using 3-hydroxyacyl-ACP as the acyl donor. Is involved in the biosynthesis of lipid A, a phosphorylated glycolipid that anchors the lipopolysaccharide to the outer membrane of the cell.</text>
</comment>
<comment type="caution">
    <text evidence="9">The sequence shown here is derived from an EMBL/GenBank/DDBJ whole genome shotgun (WGS) entry which is preliminary data.</text>
</comment>
<dbReference type="InterPro" id="IPR007691">
    <property type="entry name" value="LpxD"/>
</dbReference>
<dbReference type="GO" id="GO:0016410">
    <property type="term" value="F:N-acyltransferase activity"/>
    <property type="evidence" value="ECO:0007669"/>
    <property type="project" value="InterPro"/>
</dbReference>
<keyword evidence="4 7" id="KW-0677">Repeat</keyword>
<dbReference type="NCBIfam" id="TIGR01853">
    <property type="entry name" value="lipid_A_lpxD"/>
    <property type="match status" value="1"/>
</dbReference>
<keyword evidence="2 7" id="KW-0441">Lipid A biosynthesis</keyword>